<evidence type="ECO:0000313" key="3">
    <source>
        <dbReference type="Proteomes" id="UP001153678"/>
    </source>
</evidence>
<protein>
    <submittedName>
        <fullName evidence="2">10291_t:CDS:1</fullName>
    </submittedName>
</protein>
<dbReference type="Proteomes" id="UP001153678">
    <property type="component" value="Unassembled WGS sequence"/>
</dbReference>
<comment type="caution">
    <text evidence="2">The sequence shown here is derived from an EMBL/GenBank/DDBJ whole genome shotgun (WGS) entry which is preliminary data.</text>
</comment>
<reference evidence="2" key="1">
    <citation type="submission" date="2022-08" db="EMBL/GenBank/DDBJ databases">
        <authorList>
            <person name="Kallberg Y."/>
            <person name="Tangrot J."/>
            <person name="Rosling A."/>
        </authorList>
    </citation>
    <scope>NUCLEOTIDE SEQUENCE</scope>
    <source>
        <strain evidence="2">Wild A</strain>
    </source>
</reference>
<dbReference type="EMBL" id="CAMKVN010003788">
    <property type="protein sequence ID" value="CAI2185598.1"/>
    <property type="molecule type" value="Genomic_DNA"/>
</dbReference>
<sequence length="180" mass="20618">MNDKRITGRTKQLSLKTTPEFHKELKMLATQEECLMIEILERAFEDYQKKLAKKSAKENILPKVSPIVTPTKSSKRSRDDDELEEMDNNLKRQKQKVEIKFEEYLPNENWGMALYQENNLNQASLAQKRFAKTLMTELASSPTGSAGILPTSAHEAAHVSPQVNHNPLYQPWIGRGHDNI</sequence>
<name>A0A9W4X4C6_9GLOM</name>
<feature type="region of interest" description="Disordered" evidence="1">
    <location>
        <begin position="63"/>
        <end position="90"/>
    </location>
</feature>
<proteinExistence type="predicted"/>
<evidence type="ECO:0000313" key="2">
    <source>
        <dbReference type="EMBL" id="CAI2185598.1"/>
    </source>
</evidence>
<gene>
    <name evidence="2" type="ORF">FWILDA_LOCUS12157</name>
</gene>
<dbReference type="AlphaFoldDB" id="A0A9W4X4C6"/>
<accession>A0A9W4X4C6</accession>
<organism evidence="2 3">
    <name type="scientific">Funneliformis geosporum</name>
    <dbReference type="NCBI Taxonomy" id="1117311"/>
    <lineage>
        <taxon>Eukaryota</taxon>
        <taxon>Fungi</taxon>
        <taxon>Fungi incertae sedis</taxon>
        <taxon>Mucoromycota</taxon>
        <taxon>Glomeromycotina</taxon>
        <taxon>Glomeromycetes</taxon>
        <taxon>Glomerales</taxon>
        <taxon>Glomeraceae</taxon>
        <taxon>Funneliformis</taxon>
    </lineage>
</organism>
<keyword evidence="3" id="KW-1185">Reference proteome</keyword>
<evidence type="ECO:0000256" key="1">
    <source>
        <dbReference type="SAM" id="MobiDB-lite"/>
    </source>
</evidence>